<evidence type="ECO:0000256" key="2">
    <source>
        <dbReference type="ARBA" id="ARBA00010875"/>
    </source>
</evidence>
<evidence type="ECO:0000313" key="9">
    <source>
        <dbReference type="Proteomes" id="UP000177382"/>
    </source>
</evidence>
<comment type="similarity">
    <text evidence="2">Belongs to the endoribonuclease YbeY family.</text>
</comment>
<keyword evidence="4" id="KW-0479">Metal-binding</keyword>
<protein>
    <submittedName>
        <fullName evidence="8">rRNA maturation RNase YbeY</fullName>
    </submittedName>
</protein>
<dbReference type="AlphaFoldDB" id="A0A1F7XJW2"/>
<evidence type="ECO:0000256" key="1">
    <source>
        <dbReference type="ARBA" id="ARBA00001947"/>
    </source>
</evidence>
<evidence type="ECO:0000256" key="4">
    <source>
        <dbReference type="ARBA" id="ARBA00022723"/>
    </source>
</evidence>
<evidence type="ECO:0000256" key="7">
    <source>
        <dbReference type="ARBA" id="ARBA00022833"/>
    </source>
</evidence>
<dbReference type="STRING" id="1802485.A2V97_01600"/>
<dbReference type="InterPro" id="IPR023091">
    <property type="entry name" value="MetalPrtase_cat_dom_sf_prd"/>
</dbReference>
<dbReference type="GO" id="GO:0004519">
    <property type="term" value="F:endonuclease activity"/>
    <property type="evidence" value="ECO:0007669"/>
    <property type="project" value="UniProtKB-KW"/>
</dbReference>
<evidence type="ECO:0000256" key="3">
    <source>
        <dbReference type="ARBA" id="ARBA00022722"/>
    </source>
</evidence>
<dbReference type="GO" id="GO:0046872">
    <property type="term" value="F:metal ion binding"/>
    <property type="evidence" value="ECO:0007669"/>
    <property type="project" value="UniProtKB-KW"/>
</dbReference>
<name>A0A1F7XJW2_9BACT</name>
<dbReference type="InterPro" id="IPR002036">
    <property type="entry name" value="YbeY"/>
</dbReference>
<dbReference type="NCBIfam" id="TIGR00043">
    <property type="entry name" value="rRNA maturation RNase YbeY"/>
    <property type="match status" value="1"/>
</dbReference>
<comment type="caution">
    <text evidence="8">The sequence shown here is derived from an EMBL/GenBank/DDBJ whole genome shotgun (WGS) entry which is preliminary data.</text>
</comment>
<dbReference type="Gene3D" id="3.40.390.30">
    <property type="entry name" value="Metalloproteases ('zincins'), catalytic domain"/>
    <property type="match status" value="1"/>
</dbReference>
<dbReference type="GO" id="GO:0004222">
    <property type="term" value="F:metalloendopeptidase activity"/>
    <property type="evidence" value="ECO:0007669"/>
    <property type="project" value="InterPro"/>
</dbReference>
<accession>A0A1F7XJW2</accession>
<reference evidence="8 9" key="1">
    <citation type="journal article" date="2016" name="Nat. Commun.">
        <title>Thousands of microbial genomes shed light on interconnected biogeochemical processes in an aquifer system.</title>
        <authorList>
            <person name="Anantharaman K."/>
            <person name="Brown C.T."/>
            <person name="Hug L.A."/>
            <person name="Sharon I."/>
            <person name="Castelle C.J."/>
            <person name="Probst A.J."/>
            <person name="Thomas B.C."/>
            <person name="Singh A."/>
            <person name="Wilkins M.J."/>
            <person name="Karaoz U."/>
            <person name="Brodie E.L."/>
            <person name="Williams K.H."/>
            <person name="Hubbard S.S."/>
            <person name="Banfield J.F."/>
        </authorList>
    </citation>
    <scope>NUCLEOTIDE SEQUENCE [LARGE SCALE GENOMIC DNA]</scope>
</reference>
<evidence type="ECO:0000256" key="6">
    <source>
        <dbReference type="ARBA" id="ARBA00022801"/>
    </source>
</evidence>
<comment type="cofactor">
    <cofactor evidence="1">
        <name>Zn(2+)</name>
        <dbReference type="ChEBI" id="CHEBI:29105"/>
    </cofactor>
</comment>
<keyword evidence="7" id="KW-0862">Zinc</keyword>
<dbReference type="SUPFAM" id="SSF55486">
    <property type="entry name" value="Metalloproteases ('zincins'), catalytic domain"/>
    <property type="match status" value="1"/>
</dbReference>
<evidence type="ECO:0000256" key="5">
    <source>
        <dbReference type="ARBA" id="ARBA00022759"/>
    </source>
</evidence>
<dbReference type="EMBL" id="MGFX01000006">
    <property type="protein sequence ID" value="OGM15306.1"/>
    <property type="molecule type" value="Genomic_DNA"/>
</dbReference>
<evidence type="ECO:0000313" key="8">
    <source>
        <dbReference type="EMBL" id="OGM15306.1"/>
    </source>
</evidence>
<keyword evidence="5" id="KW-0255">Endonuclease</keyword>
<dbReference type="GO" id="GO:0006364">
    <property type="term" value="P:rRNA processing"/>
    <property type="evidence" value="ECO:0007669"/>
    <property type="project" value="InterPro"/>
</dbReference>
<dbReference type="Proteomes" id="UP000177382">
    <property type="component" value="Unassembled WGS sequence"/>
</dbReference>
<dbReference type="Pfam" id="PF02130">
    <property type="entry name" value="YbeY"/>
    <property type="match status" value="1"/>
</dbReference>
<proteinExistence type="inferred from homology"/>
<organism evidence="8 9">
    <name type="scientific">Candidatus Woesebacteria bacterium RBG_16_42_24</name>
    <dbReference type="NCBI Taxonomy" id="1802485"/>
    <lineage>
        <taxon>Bacteria</taxon>
        <taxon>Candidatus Woeseibacteriota</taxon>
    </lineage>
</organism>
<keyword evidence="6" id="KW-0378">Hydrolase</keyword>
<sequence length="128" mass="14327">MIKVSVVKQSNYPVSTPALKKKLSEFFMKNGITSDAETSVVIVGEAKMRETSRKYLKDGSLHNVLSFTPDEVREKFEYPPDAALQLGEIIVCYPVAVVEAKKEGKLVNEKIYELVEHGGKHLLGLHHE</sequence>
<keyword evidence="3" id="KW-0540">Nuclease</keyword>
<gene>
    <name evidence="8" type="ORF">A2V97_01600</name>
</gene>